<comment type="caution">
    <text evidence="6">The sequence shown here is derived from an EMBL/GenBank/DDBJ whole genome shotgun (WGS) entry which is preliminary data.</text>
</comment>
<dbReference type="Pfam" id="PF23914">
    <property type="entry name" value="TPR_CcmH_CycH"/>
    <property type="match status" value="1"/>
</dbReference>
<dbReference type="SUPFAM" id="SSF48452">
    <property type="entry name" value="TPR-like"/>
    <property type="match status" value="1"/>
</dbReference>
<evidence type="ECO:0000256" key="1">
    <source>
        <dbReference type="ARBA" id="ARBA00022737"/>
    </source>
</evidence>
<dbReference type="Gene3D" id="1.25.40.10">
    <property type="entry name" value="Tetratricopeptide repeat domain"/>
    <property type="match status" value="1"/>
</dbReference>
<keyword evidence="2" id="KW-0201">Cytochrome c-type biogenesis</keyword>
<evidence type="ECO:0000259" key="5">
    <source>
        <dbReference type="Pfam" id="PF23914"/>
    </source>
</evidence>
<gene>
    <name evidence="6" type="ORF">H0484_14545</name>
</gene>
<reference evidence="6 7" key="1">
    <citation type="submission" date="2020-07" db="EMBL/GenBank/DDBJ databases">
        <title>Pusillimonas sp. nov., isolated from poultry manure in Taiwan.</title>
        <authorList>
            <person name="Lin S.-Y."/>
            <person name="Tang Y.-S."/>
            <person name="Young C.-C."/>
        </authorList>
    </citation>
    <scope>NUCLEOTIDE SEQUENCE [LARGE SCALE GENOMIC DNA]</scope>
    <source>
        <strain evidence="6 7">CC-YST705</strain>
    </source>
</reference>
<evidence type="ECO:0000256" key="2">
    <source>
        <dbReference type="ARBA" id="ARBA00022748"/>
    </source>
</evidence>
<name>A0ABS8CG00_9BURK</name>
<accession>A0ABS8CG00</accession>
<evidence type="ECO:0000313" key="6">
    <source>
        <dbReference type="EMBL" id="MCB5364964.1"/>
    </source>
</evidence>
<sequence>MVDSLAARLALNPDDPAGWLMLARSYRYFDRYEDAANAFAKAGSAIESDPLALTEYAEALARSSPNGFAGEPTALLGRALALNPKEPFALTLAGAAALERRDYDGAIAYWQQLHELLPPDSDAARAVNDSIERARGQRDQNTTSDKVGVEQPS</sequence>
<evidence type="ECO:0000256" key="4">
    <source>
        <dbReference type="SAM" id="MobiDB-lite"/>
    </source>
</evidence>
<dbReference type="PANTHER" id="PTHR47870:SF1">
    <property type="entry name" value="CYTOCHROME C-TYPE BIOGENESIS PROTEIN CCMH"/>
    <property type="match status" value="1"/>
</dbReference>
<dbReference type="Proteomes" id="UP000776983">
    <property type="component" value="Unassembled WGS sequence"/>
</dbReference>
<keyword evidence="1" id="KW-0677">Repeat</keyword>
<dbReference type="RefSeq" id="WP_226955395.1">
    <property type="nucleotide sequence ID" value="NZ_JACDXW010000012.1"/>
</dbReference>
<proteinExistence type="predicted"/>
<dbReference type="EMBL" id="JACDXW010000012">
    <property type="protein sequence ID" value="MCB5364964.1"/>
    <property type="molecule type" value="Genomic_DNA"/>
</dbReference>
<keyword evidence="3" id="KW-0802">TPR repeat</keyword>
<evidence type="ECO:0000313" key="7">
    <source>
        <dbReference type="Proteomes" id="UP000776983"/>
    </source>
</evidence>
<evidence type="ECO:0000256" key="3">
    <source>
        <dbReference type="ARBA" id="ARBA00022803"/>
    </source>
</evidence>
<dbReference type="PANTHER" id="PTHR47870">
    <property type="entry name" value="CYTOCHROME C-TYPE BIOGENESIS PROTEIN CCMH"/>
    <property type="match status" value="1"/>
</dbReference>
<dbReference type="InterPro" id="IPR056413">
    <property type="entry name" value="TPR_CcmH_CycH"/>
</dbReference>
<keyword evidence="7" id="KW-1185">Reference proteome</keyword>
<organism evidence="6 7">
    <name type="scientific">Mesopusillimonas faecipullorum</name>
    <dbReference type="NCBI Taxonomy" id="2755040"/>
    <lineage>
        <taxon>Bacteria</taxon>
        <taxon>Pseudomonadati</taxon>
        <taxon>Pseudomonadota</taxon>
        <taxon>Betaproteobacteria</taxon>
        <taxon>Burkholderiales</taxon>
        <taxon>Alcaligenaceae</taxon>
        <taxon>Mesopusillimonas</taxon>
    </lineage>
</organism>
<feature type="domain" description="Cytochrome c-type biogenesis protein H TPR" evidence="5">
    <location>
        <begin position="5"/>
        <end position="122"/>
    </location>
</feature>
<dbReference type="InterPro" id="IPR011990">
    <property type="entry name" value="TPR-like_helical_dom_sf"/>
</dbReference>
<dbReference type="InterPro" id="IPR051263">
    <property type="entry name" value="C-type_cytochrome_biogenesis"/>
</dbReference>
<protein>
    <recommendedName>
        <fullName evidence="5">Cytochrome c-type biogenesis protein H TPR domain-containing protein</fullName>
    </recommendedName>
</protein>
<feature type="region of interest" description="Disordered" evidence="4">
    <location>
        <begin position="132"/>
        <end position="153"/>
    </location>
</feature>